<keyword evidence="1" id="KW-0472">Membrane</keyword>
<feature type="transmembrane region" description="Helical" evidence="1">
    <location>
        <begin position="172"/>
        <end position="195"/>
    </location>
</feature>
<dbReference type="PANTHER" id="PTHR42208">
    <property type="entry name" value="HEAVY METAL TRANSPORTER-RELATED"/>
    <property type="match status" value="1"/>
</dbReference>
<reference evidence="3" key="1">
    <citation type="journal article" date="2020" name="mSystems">
        <title>Genome- and Community-Level Interaction Insights into Carbon Utilization and Element Cycling Functions of Hydrothermarchaeota in Hydrothermal Sediment.</title>
        <authorList>
            <person name="Zhou Z."/>
            <person name="Liu Y."/>
            <person name="Xu W."/>
            <person name="Pan J."/>
            <person name="Luo Z.H."/>
            <person name="Li M."/>
        </authorList>
    </citation>
    <scope>NUCLEOTIDE SEQUENCE [LARGE SCALE GENOMIC DNA]</scope>
    <source>
        <strain evidence="3">HyVt-458</strain>
    </source>
</reference>
<dbReference type="EMBL" id="DRLF01000220">
    <property type="protein sequence ID" value="HEC06424.1"/>
    <property type="molecule type" value="Genomic_DNA"/>
</dbReference>
<keyword evidence="1" id="KW-1133">Transmembrane helix</keyword>
<feature type="domain" description="Urease accessory protein UreH-like transmembrane" evidence="2">
    <location>
        <begin position="9"/>
        <end position="218"/>
    </location>
</feature>
<dbReference type="Pfam" id="PF13386">
    <property type="entry name" value="DsbD_2"/>
    <property type="match status" value="1"/>
</dbReference>
<organism evidence="3">
    <name type="scientific">Thiolapillus brandeum</name>
    <dbReference type="NCBI Taxonomy" id="1076588"/>
    <lineage>
        <taxon>Bacteria</taxon>
        <taxon>Pseudomonadati</taxon>
        <taxon>Pseudomonadota</taxon>
        <taxon>Gammaproteobacteria</taxon>
        <taxon>Chromatiales</taxon>
        <taxon>Sedimenticolaceae</taxon>
        <taxon>Thiolapillus</taxon>
    </lineage>
</organism>
<protein>
    <submittedName>
        <fullName evidence="3">Sulfite exporter TauE/SafE family protein</fullName>
    </submittedName>
</protein>
<sequence length="227" mass="23760">MIDVGLAGAFIVGLLGGVHCLGMCGGIVGALTLGQPQQNAATSGFWLLQLGYNLGRILSYMLAGMIAGGLGLLLAQAGPLQYTQQILSIIAGLFMIMMGLYLGGWWTGLARVERAGGVVWKRIEPLGRRLLPVRSPGQAFLLGMVWGWLPCGLVYSVLIWALSAGGMVEGALLMGAFGLGTLPNLLLMGAAAGWMGSLLRKPLARKIAGGLVILFGIMMLLQLRPVA</sequence>
<accession>A0A831WCY3</accession>
<evidence type="ECO:0000313" key="3">
    <source>
        <dbReference type="EMBL" id="HEC06424.1"/>
    </source>
</evidence>
<dbReference type="AlphaFoldDB" id="A0A831WCY3"/>
<gene>
    <name evidence="3" type="ORF">ENJ12_06215</name>
</gene>
<dbReference type="Proteomes" id="UP000886339">
    <property type="component" value="Unassembled WGS sequence"/>
</dbReference>
<feature type="transmembrane region" description="Helical" evidence="1">
    <location>
        <begin position="207"/>
        <end position="223"/>
    </location>
</feature>
<feature type="transmembrane region" description="Helical" evidence="1">
    <location>
        <begin position="57"/>
        <end position="74"/>
    </location>
</feature>
<feature type="transmembrane region" description="Helical" evidence="1">
    <location>
        <begin position="139"/>
        <end position="160"/>
    </location>
</feature>
<dbReference type="PANTHER" id="PTHR42208:SF1">
    <property type="entry name" value="HEAVY METAL TRANSPORTER"/>
    <property type="match status" value="1"/>
</dbReference>
<keyword evidence="1" id="KW-0812">Transmembrane</keyword>
<evidence type="ECO:0000256" key="1">
    <source>
        <dbReference type="SAM" id="Phobius"/>
    </source>
</evidence>
<comment type="caution">
    <text evidence="3">The sequence shown here is derived from an EMBL/GenBank/DDBJ whole genome shotgun (WGS) entry which is preliminary data.</text>
</comment>
<proteinExistence type="predicted"/>
<feature type="transmembrane region" description="Helical" evidence="1">
    <location>
        <begin position="86"/>
        <end position="106"/>
    </location>
</feature>
<dbReference type="InterPro" id="IPR039447">
    <property type="entry name" value="UreH-like_TM_dom"/>
</dbReference>
<evidence type="ECO:0000259" key="2">
    <source>
        <dbReference type="Pfam" id="PF13386"/>
    </source>
</evidence>
<name>A0A831WCY3_9GAMM</name>